<name>A0ABR7Q7V6_9FLAO</name>
<comment type="caution">
    <text evidence="1">The sequence shown here is derived from an EMBL/GenBank/DDBJ whole genome shotgun (WGS) entry which is preliminary data.</text>
</comment>
<dbReference type="RefSeq" id="WP_187561702.1">
    <property type="nucleotide sequence ID" value="NZ_JACGWS010000004.1"/>
</dbReference>
<dbReference type="Proteomes" id="UP000619238">
    <property type="component" value="Unassembled WGS sequence"/>
</dbReference>
<dbReference type="EMBL" id="JACGWS010000004">
    <property type="protein sequence ID" value="MBC8754651.1"/>
    <property type="molecule type" value="Genomic_DNA"/>
</dbReference>
<sequence>MKLQKGIRLFTGIENISDQLLLNTGARQVSAYNGLNYFEDSYIPLQTWRSPTAQEVKTLVEKNTKGFDYRKSLYVGDIPKKLKKAFQLLELEKVVDAYEVMPTFEKNKSHIKKINKELHAFLEELSSTGDFKFHKITYAIPNRETMTSFYVEGAFLYLGLHIDQSKHFKIHTAHKSGNRISINLSNEIRTLVYTNLTMIQVYNLLRDKMDLTKTKLNPDNIASHFYTHYPDYPVVKIAVKPYQCYIAQTDNFFHDGSTAGTKEIDITIVYTGLFDQLP</sequence>
<proteinExistence type="predicted"/>
<organism evidence="1 2">
    <name type="scientific">Kordia aestuariivivens</name>
    <dbReference type="NCBI Taxonomy" id="2759037"/>
    <lineage>
        <taxon>Bacteria</taxon>
        <taxon>Pseudomonadati</taxon>
        <taxon>Bacteroidota</taxon>
        <taxon>Flavobacteriia</taxon>
        <taxon>Flavobacteriales</taxon>
        <taxon>Flavobacteriaceae</taxon>
        <taxon>Kordia</taxon>
    </lineage>
</organism>
<reference evidence="1 2" key="1">
    <citation type="submission" date="2020-07" db="EMBL/GenBank/DDBJ databases">
        <title>Description of Kordia aestuariivivens sp. nov., isolated from a tidal flat.</title>
        <authorList>
            <person name="Park S."/>
            <person name="Yoon J.-H."/>
        </authorList>
    </citation>
    <scope>NUCLEOTIDE SEQUENCE [LARGE SCALE GENOMIC DNA]</scope>
    <source>
        <strain evidence="1 2">YSTF-M3</strain>
    </source>
</reference>
<protein>
    <submittedName>
        <fullName evidence="1">Uncharacterized protein</fullName>
    </submittedName>
</protein>
<accession>A0ABR7Q7V6</accession>
<gene>
    <name evidence="1" type="ORF">H2O64_08190</name>
</gene>
<keyword evidence="2" id="KW-1185">Reference proteome</keyword>
<evidence type="ECO:0000313" key="2">
    <source>
        <dbReference type="Proteomes" id="UP000619238"/>
    </source>
</evidence>
<evidence type="ECO:0000313" key="1">
    <source>
        <dbReference type="EMBL" id="MBC8754651.1"/>
    </source>
</evidence>